<proteinExistence type="predicted"/>
<organism evidence="4 5">
    <name type="scientific">Streptosporangium roseum (strain ATCC 12428 / DSM 43021 / JCM 3005 / KCTC 9067 / NCIMB 10171 / NRRL 2505 / NI 9100)</name>
    <dbReference type="NCBI Taxonomy" id="479432"/>
    <lineage>
        <taxon>Bacteria</taxon>
        <taxon>Bacillati</taxon>
        <taxon>Actinomycetota</taxon>
        <taxon>Actinomycetes</taxon>
        <taxon>Streptosporangiales</taxon>
        <taxon>Streptosporangiaceae</taxon>
        <taxon>Streptosporangium</taxon>
    </lineage>
</organism>
<dbReference type="eggNOG" id="COG3236">
    <property type="taxonomic scope" value="Bacteria"/>
</dbReference>
<dbReference type="NCBIfam" id="TIGR02464">
    <property type="entry name" value="ribofla_fusion"/>
    <property type="match status" value="1"/>
</dbReference>
<gene>
    <name evidence="4" type="ordered locus">Sros_2401</name>
</gene>
<dbReference type="SUPFAM" id="SSF143990">
    <property type="entry name" value="YbiA-like"/>
    <property type="match status" value="1"/>
</dbReference>
<evidence type="ECO:0000256" key="2">
    <source>
        <dbReference type="ARBA" id="ARBA00000751"/>
    </source>
</evidence>
<dbReference type="Gene3D" id="1.10.357.40">
    <property type="entry name" value="YbiA-like"/>
    <property type="match status" value="1"/>
</dbReference>
<dbReference type="OrthoDB" id="67297at2"/>
<dbReference type="RefSeq" id="WP_012889125.1">
    <property type="nucleotide sequence ID" value="NC_013595.1"/>
</dbReference>
<protein>
    <recommendedName>
        <fullName evidence="3">NADAR domain-containing protein</fullName>
    </recommendedName>
</protein>
<comment type="catalytic activity">
    <reaction evidence="2">
        <text>2,5-diamino-6-hydroxy-4-(5-phosphoribosylamino)-pyrimidine + H2O = 2,5,6-triamino-4-hydroxypyrimidine + D-ribose 5-phosphate</text>
        <dbReference type="Rhea" id="RHEA:23436"/>
        <dbReference type="ChEBI" id="CHEBI:15377"/>
        <dbReference type="ChEBI" id="CHEBI:58614"/>
        <dbReference type="ChEBI" id="CHEBI:78346"/>
        <dbReference type="ChEBI" id="CHEBI:137796"/>
    </reaction>
</comment>
<evidence type="ECO:0000256" key="1">
    <source>
        <dbReference type="ARBA" id="ARBA00000022"/>
    </source>
</evidence>
<comment type="catalytic activity">
    <reaction evidence="1">
        <text>5-amino-6-(5-phospho-D-ribosylamino)uracil + H2O = 5,6-diaminouracil + D-ribose 5-phosphate</text>
        <dbReference type="Rhea" id="RHEA:55020"/>
        <dbReference type="ChEBI" id="CHEBI:15377"/>
        <dbReference type="ChEBI" id="CHEBI:46252"/>
        <dbReference type="ChEBI" id="CHEBI:58453"/>
        <dbReference type="ChEBI" id="CHEBI:78346"/>
    </reaction>
</comment>
<dbReference type="KEGG" id="sro:Sros_2401"/>
<sequence>MTVSDLIKLPRSITEALTAERDGLRLRYLFFWGHRPPRGGGVGAGCLSQWWEVAFTVDGHLFRSAEHYMMAHKAWLFGDGETAVRILAAGHPGEAKKLGREVRGFDESVWNEHRYEIVVGANIAKFGQHPELGDFLLGTRGRVLVEASPVDRIWGIGLTADDERAASPATWQGLNLLGFALMDARDALDTAP</sequence>
<evidence type="ECO:0000313" key="4">
    <source>
        <dbReference type="EMBL" id="ACZ85380.1"/>
    </source>
</evidence>
<dbReference type="STRING" id="479432.Sros_2401"/>
<dbReference type="InterPro" id="IPR037238">
    <property type="entry name" value="YbiA-like_sf"/>
</dbReference>
<evidence type="ECO:0000313" key="5">
    <source>
        <dbReference type="Proteomes" id="UP000002029"/>
    </source>
</evidence>
<name>D2B1B5_STRRD</name>
<dbReference type="Pfam" id="PF08719">
    <property type="entry name" value="NADAR"/>
    <property type="match status" value="1"/>
</dbReference>
<dbReference type="InterPro" id="IPR012816">
    <property type="entry name" value="NADAR"/>
</dbReference>
<accession>D2B1B5</accession>
<dbReference type="Proteomes" id="UP000002029">
    <property type="component" value="Chromosome"/>
</dbReference>
<dbReference type="HOGENOM" id="CLU_084247_1_0_11"/>
<feature type="domain" description="NADAR" evidence="3">
    <location>
        <begin position="30"/>
        <end position="188"/>
    </location>
</feature>
<evidence type="ECO:0000259" key="3">
    <source>
        <dbReference type="Pfam" id="PF08719"/>
    </source>
</evidence>
<dbReference type="AlphaFoldDB" id="D2B1B5"/>
<dbReference type="EMBL" id="CP001814">
    <property type="protein sequence ID" value="ACZ85380.1"/>
    <property type="molecule type" value="Genomic_DNA"/>
</dbReference>
<reference evidence="4 5" key="1">
    <citation type="journal article" date="2010" name="Stand. Genomic Sci.">
        <title>Complete genome sequence of Streptosporangium roseum type strain (NI 9100).</title>
        <authorList>
            <person name="Nolan M."/>
            <person name="Sikorski J."/>
            <person name="Jando M."/>
            <person name="Lucas S."/>
            <person name="Lapidus A."/>
            <person name="Glavina Del Rio T."/>
            <person name="Chen F."/>
            <person name="Tice H."/>
            <person name="Pitluck S."/>
            <person name="Cheng J.F."/>
            <person name="Chertkov O."/>
            <person name="Sims D."/>
            <person name="Meincke L."/>
            <person name="Brettin T."/>
            <person name="Han C."/>
            <person name="Detter J.C."/>
            <person name="Bruce D."/>
            <person name="Goodwin L."/>
            <person name="Land M."/>
            <person name="Hauser L."/>
            <person name="Chang Y.J."/>
            <person name="Jeffries C.D."/>
            <person name="Ivanova N."/>
            <person name="Mavromatis K."/>
            <person name="Mikhailova N."/>
            <person name="Chen A."/>
            <person name="Palaniappan K."/>
            <person name="Chain P."/>
            <person name="Rohde M."/>
            <person name="Goker M."/>
            <person name="Bristow J."/>
            <person name="Eisen J.A."/>
            <person name="Markowitz V."/>
            <person name="Hugenholtz P."/>
            <person name="Kyrpides N.C."/>
            <person name="Klenk H.P."/>
        </authorList>
    </citation>
    <scope>NUCLEOTIDE SEQUENCE [LARGE SCALE GENOMIC DNA]</scope>
    <source>
        <strain evidence="5">ATCC 12428 / DSM 43021 / JCM 3005 / NI 9100</strain>
    </source>
</reference>
<keyword evidence="5" id="KW-1185">Reference proteome</keyword>
<dbReference type="CDD" id="cd15457">
    <property type="entry name" value="NADAR"/>
    <property type="match status" value="1"/>
</dbReference>